<dbReference type="Proteomes" id="UP000270581">
    <property type="component" value="Unassembled WGS sequence"/>
</dbReference>
<accession>A0AAJ4R934</accession>
<feature type="domain" description="DUS-like FMN-binding" evidence="1">
    <location>
        <begin position="86"/>
        <end position="232"/>
    </location>
</feature>
<comment type="caution">
    <text evidence="2">The sequence shown here is derived from an EMBL/GenBank/DDBJ whole genome shotgun (WGS) entry which is preliminary data.</text>
</comment>
<dbReference type="SUPFAM" id="SSF51395">
    <property type="entry name" value="FMN-linked oxidoreductases"/>
    <property type="match status" value="1"/>
</dbReference>
<evidence type="ECO:0000259" key="1">
    <source>
        <dbReference type="Pfam" id="PF01207"/>
    </source>
</evidence>
<organism evidence="2 3">
    <name type="scientific">Halosegnis longus</name>
    <dbReference type="NCBI Taxonomy" id="2216012"/>
    <lineage>
        <taxon>Archaea</taxon>
        <taxon>Methanobacteriati</taxon>
        <taxon>Methanobacteriota</taxon>
        <taxon>Stenosarchaea group</taxon>
        <taxon>Halobacteria</taxon>
        <taxon>Halobacteriales</taxon>
        <taxon>Natronomonadaceae</taxon>
        <taxon>Halosegnis</taxon>
    </lineage>
</organism>
<evidence type="ECO:0000313" key="2">
    <source>
        <dbReference type="EMBL" id="RNJ26743.1"/>
    </source>
</evidence>
<name>A0AAJ4R934_9EURY</name>
<dbReference type="PANTHER" id="PTHR11082">
    <property type="entry name" value="TRNA-DIHYDROURIDINE SYNTHASE"/>
    <property type="match status" value="1"/>
</dbReference>
<dbReference type="EMBL" id="RJJC01000001">
    <property type="protein sequence ID" value="RNJ26743.1"/>
    <property type="molecule type" value="Genomic_DNA"/>
</dbReference>
<reference evidence="2 3" key="1">
    <citation type="submission" date="2018-11" db="EMBL/GenBank/DDBJ databases">
        <title>Genome sequences of Natronomonas sp. CBA1133.</title>
        <authorList>
            <person name="Roh S.W."/>
            <person name="Cha I.-T."/>
        </authorList>
    </citation>
    <scope>NUCLEOTIDE SEQUENCE [LARGE SCALE GENOMIC DNA]</scope>
    <source>
        <strain evidence="2 3">CBA1133</strain>
    </source>
</reference>
<dbReference type="AlphaFoldDB" id="A0AAJ4R934"/>
<keyword evidence="3" id="KW-1185">Reference proteome</keyword>
<proteinExistence type="predicted"/>
<dbReference type="Pfam" id="PF01207">
    <property type="entry name" value="Dus"/>
    <property type="match status" value="1"/>
</dbReference>
<protein>
    <submittedName>
        <fullName evidence="2">Dihydropyrimidine dehydrogenase</fullName>
    </submittedName>
</protein>
<dbReference type="InterPro" id="IPR035587">
    <property type="entry name" value="DUS-like_FMN-bd"/>
</dbReference>
<gene>
    <name evidence="2" type="ORF">Nmn1133_08695</name>
</gene>
<dbReference type="RefSeq" id="WP_123124235.1">
    <property type="nucleotide sequence ID" value="NZ_QKNW01000001.1"/>
</dbReference>
<evidence type="ECO:0000313" key="3">
    <source>
        <dbReference type="Proteomes" id="UP000270581"/>
    </source>
</evidence>
<dbReference type="PANTHER" id="PTHR11082:SF36">
    <property type="entry name" value="DUS-LIKE FMN-BINDING DOMAIN-CONTAINING PROTEIN"/>
    <property type="match status" value="1"/>
</dbReference>
<dbReference type="Gene3D" id="3.20.20.70">
    <property type="entry name" value="Aldolase class I"/>
    <property type="match status" value="1"/>
</dbReference>
<sequence length="243" mass="25637">MFTPPLALASLSGEADAAWAEAGSEWAGCAFVGGVSLDASTREAARELVARDRSEFLPADPIAFIDDQLAALADVALRPGVNVRATSTDPLREAARVAADRDAILEVNAHCRQEELCAVGAGETLLRDTDRLREYVRVASETGAAVGVKLRAETGVDLPTLASDLEAAGADCLHVDCMDTESVVGDIADACDCFLIANNGVRDRATVREYLDYGADAVSVGRPSDSPRVLERVHDALPEVTRA</sequence>
<dbReference type="InterPro" id="IPR013785">
    <property type="entry name" value="Aldolase_TIM"/>
</dbReference>